<dbReference type="GO" id="GO:0008168">
    <property type="term" value="F:methyltransferase activity"/>
    <property type="evidence" value="ECO:0007669"/>
    <property type="project" value="UniProtKB-KW"/>
</dbReference>
<proteinExistence type="predicted"/>
<dbReference type="Gene3D" id="3.40.50.150">
    <property type="entry name" value="Vaccinia Virus protein VP39"/>
    <property type="match status" value="1"/>
</dbReference>
<keyword evidence="1" id="KW-0808">Transferase</keyword>
<evidence type="ECO:0000313" key="1">
    <source>
        <dbReference type="EMBL" id="MFO3668104.1"/>
    </source>
</evidence>
<accession>A0ABW9MH32</accession>
<dbReference type="GO" id="GO:0032259">
    <property type="term" value="P:methylation"/>
    <property type="evidence" value="ECO:0007669"/>
    <property type="project" value="UniProtKB-KW"/>
</dbReference>
<keyword evidence="1" id="KW-0489">Methyltransferase</keyword>
<dbReference type="RefSeq" id="WP_265238740.1">
    <property type="nucleotide sequence ID" value="NZ_JBGMEF010000054.1"/>
</dbReference>
<dbReference type="InterPro" id="IPR010719">
    <property type="entry name" value="MnmM_MeTrfase"/>
</dbReference>
<name>A0ABW9MH32_9FIRM</name>
<evidence type="ECO:0000313" key="2">
    <source>
        <dbReference type="Proteomes" id="UP001637994"/>
    </source>
</evidence>
<organism evidence="1 2">
    <name type="scientific">Anaerococcus kampingae</name>
    <dbReference type="NCBI Taxonomy" id="3115614"/>
    <lineage>
        <taxon>Bacteria</taxon>
        <taxon>Bacillati</taxon>
        <taxon>Bacillota</taxon>
        <taxon>Tissierellia</taxon>
        <taxon>Tissierellales</taxon>
        <taxon>Peptoniphilaceae</taxon>
        <taxon>Anaerococcus</taxon>
    </lineage>
</organism>
<dbReference type="InterPro" id="IPR029063">
    <property type="entry name" value="SAM-dependent_MTases_sf"/>
</dbReference>
<dbReference type="PANTHER" id="PTHR35276:SF1">
    <property type="entry name" value="TRNA (MNM(5)S(2)U34)-METHYLTRANSFERASE, CHLOROPLASTIC"/>
    <property type="match status" value="1"/>
</dbReference>
<gene>
    <name evidence="1" type="ORF">ACCQ42_10110</name>
</gene>
<dbReference type="CDD" id="cd02440">
    <property type="entry name" value="AdoMet_MTases"/>
    <property type="match status" value="1"/>
</dbReference>
<dbReference type="EC" id="2.1.1.-" evidence="1"/>
<keyword evidence="2" id="KW-1185">Reference proteome</keyword>
<dbReference type="PANTHER" id="PTHR35276">
    <property type="entry name" value="S-ADENOSYL-L-METHIONINE-DEPENDENT METHYLTRANSFERASES SUPERFAMILY PROTEIN"/>
    <property type="match status" value="1"/>
</dbReference>
<dbReference type="Proteomes" id="UP001637994">
    <property type="component" value="Unassembled WGS sequence"/>
</dbReference>
<dbReference type="SUPFAM" id="SSF53335">
    <property type="entry name" value="S-adenosyl-L-methionine-dependent methyltransferases"/>
    <property type="match status" value="1"/>
</dbReference>
<comment type="caution">
    <text evidence="1">The sequence shown here is derived from an EMBL/GenBank/DDBJ whole genome shotgun (WGS) entry which is preliminary data.</text>
</comment>
<protein>
    <submittedName>
        <fullName evidence="1">Class I SAM-dependent methyltransferase</fullName>
        <ecNumber evidence="1">2.1.1.-</ecNumber>
    </submittedName>
</protein>
<sequence length="181" mass="20600">MAKRIVDLVKDLILDKKDIKKAIDMTAGTGKDSKFILENTQVENLTAFDIQKQAEEETRALIGEDKRFTFILASHEKIDKYIKDPVDLIIYNLGYLPGADKNITTKAETTLKSLEKALKLIKKDGRIILTIYPGHPAGRKESQSLESYLESLDNKTYSILKITYTNRPNNPPYILVIEKEK</sequence>
<dbReference type="EMBL" id="JBGMEF010000054">
    <property type="protein sequence ID" value="MFO3668104.1"/>
    <property type="molecule type" value="Genomic_DNA"/>
</dbReference>
<dbReference type="Pfam" id="PF06962">
    <property type="entry name" value="rRNA_methylase"/>
    <property type="match status" value="1"/>
</dbReference>
<reference evidence="1 2" key="1">
    <citation type="journal article" date="2025" name="Anaerobe">
        <title>Description of Anaerococcus kampingiae sp. nov., Anaerococcus groningensis sp. nov., Anaerococcus martiniensis sp. nov., and Anaerococcus cruorum sp. nov., isolated from human clinical specimens.</title>
        <authorList>
            <person name="Boiten K.E."/>
            <person name="Meijer J."/>
            <person name="van Wezel E.M."/>
            <person name="Veloo A.C.M."/>
        </authorList>
    </citation>
    <scope>NUCLEOTIDE SEQUENCE [LARGE SCALE GENOMIC DNA]</scope>
    <source>
        <strain evidence="1 2">ENR0874</strain>
    </source>
</reference>